<proteinExistence type="predicted"/>
<evidence type="ECO:0000313" key="2">
    <source>
        <dbReference type="Proteomes" id="UP000683360"/>
    </source>
</evidence>
<keyword evidence="2" id="KW-1185">Reference proteome</keyword>
<reference evidence="1" key="1">
    <citation type="submission" date="2021-03" db="EMBL/GenBank/DDBJ databases">
        <authorList>
            <person name="Bekaert M."/>
        </authorList>
    </citation>
    <scope>NUCLEOTIDE SEQUENCE</scope>
</reference>
<comment type="caution">
    <text evidence="1">The sequence shown here is derived from an EMBL/GenBank/DDBJ whole genome shotgun (WGS) entry which is preliminary data.</text>
</comment>
<gene>
    <name evidence="1" type="ORF">MEDL_51171</name>
</gene>
<protein>
    <submittedName>
        <fullName evidence="1">Uncharacterized protein</fullName>
    </submittedName>
</protein>
<accession>A0A8S3U4M4</accession>
<organism evidence="1 2">
    <name type="scientific">Mytilus edulis</name>
    <name type="common">Blue mussel</name>
    <dbReference type="NCBI Taxonomy" id="6550"/>
    <lineage>
        <taxon>Eukaryota</taxon>
        <taxon>Metazoa</taxon>
        <taxon>Spiralia</taxon>
        <taxon>Lophotrochozoa</taxon>
        <taxon>Mollusca</taxon>
        <taxon>Bivalvia</taxon>
        <taxon>Autobranchia</taxon>
        <taxon>Pteriomorphia</taxon>
        <taxon>Mytilida</taxon>
        <taxon>Mytiloidea</taxon>
        <taxon>Mytilidae</taxon>
        <taxon>Mytilinae</taxon>
        <taxon>Mytilus</taxon>
    </lineage>
</organism>
<evidence type="ECO:0000313" key="1">
    <source>
        <dbReference type="EMBL" id="CAG2238781.1"/>
    </source>
</evidence>
<dbReference type="AlphaFoldDB" id="A0A8S3U4M4"/>
<dbReference type="EMBL" id="CAJPWZ010002490">
    <property type="protein sequence ID" value="CAG2238781.1"/>
    <property type="molecule type" value="Genomic_DNA"/>
</dbReference>
<dbReference type="Proteomes" id="UP000683360">
    <property type="component" value="Unassembled WGS sequence"/>
</dbReference>
<sequence>MQANKEVKRTTPGRPKEDSSEIAFLQIVRKLEETQDESDLVQAMKDICGEKAYSVVHMNKRLQTCFGSDFIITKVNGKPNIVIYWRTASPILNEFYRRQPTKSQEEETLSMIETAAKLIKADIMSLKDSKAVYPSSFDINSEQNIAFVSDSLRTLLRALFSQNDSTVTCKVASVDQAIIQAYLNLMLLLLLMTEPTHSYGMALLFRT</sequence>
<dbReference type="OrthoDB" id="10067522at2759"/>
<name>A0A8S3U4M4_MYTED</name>